<sequence>MLLDEAITLGEQGTWHEVQVRPRPGSTAQWFVMLRDIHGKSFILADNEDNAISSDDMNEIAQLVRSMGQKEFTVFV</sequence>
<proteinExistence type="predicted"/>
<keyword evidence="2" id="KW-1185">Reference proteome</keyword>
<comment type="caution">
    <text evidence="1">The sequence shown here is derived from an EMBL/GenBank/DDBJ whole genome shotgun (WGS) entry which is preliminary data.</text>
</comment>
<dbReference type="EMBL" id="VRZA01000002">
    <property type="protein sequence ID" value="TXS95828.1"/>
    <property type="molecule type" value="Genomic_DNA"/>
</dbReference>
<organism evidence="1 2">
    <name type="scientific">Parahaliea maris</name>
    <dbReference type="NCBI Taxonomy" id="2716870"/>
    <lineage>
        <taxon>Bacteria</taxon>
        <taxon>Pseudomonadati</taxon>
        <taxon>Pseudomonadota</taxon>
        <taxon>Gammaproteobacteria</taxon>
        <taxon>Cellvibrionales</taxon>
        <taxon>Halieaceae</taxon>
        <taxon>Parahaliea</taxon>
    </lineage>
</organism>
<dbReference type="RefSeq" id="WP_148067889.1">
    <property type="nucleotide sequence ID" value="NZ_VRZA01000002.1"/>
</dbReference>
<name>A0A5C9A4W0_9GAMM</name>
<evidence type="ECO:0000313" key="1">
    <source>
        <dbReference type="EMBL" id="TXS95828.1"/>
    </source>
</evidence>
<dbReference type="AlphaFoldDB" id="A0A5C9A4W0"/>
<protein>
    <submittedName>
        <fullName evidence="1">Uncharacterized protein</fullName>
    </submittedName>
</protein>
<gene>
    <name evidence="1" type="ORF">FV139_08175</name>
</gene>
<evidence type="ECO:0000313" key="2">
    <source>
        <dbReference type="Proteomes" id="UP000321039"/>
    </source>
</evidence>
<dbReference type="Proteomes" id="UP000321039">
    <property type="component" value="Unassembled WGS sequence"/>
</dbReference>
<reference evidence="1 2" key="1">
    <citation type="submission" date="2019-08" db="EMBL/GenBank/DDBJ databases">
        <title>Parahaliea maris sp. nov., isolated from the surface seawater.</title>
        <authorList>
            <person name="Liu Y."/>
        </authorList>
    </citation>
    <scope>NUCLEOTIDE SEQUENCE [LARGE SCALE GENOMIC DNA]</scope>
    <source>
        <strain evidence="1 2">HSLHS9</strain>
    </source>
</reference>
<accession>A0A5C9A4W0</accession>